<evidence type="ECO:0000256" key="2">
    <source>
        <dbReference type="ARBA" id="ARBA00022679"/>
    </source>
</evidence>
<evidence type="ECO:0000313" key="4">
    <source>
        <dbReference type="Proteomes" id="UP000011866"/>
    </source>
</evidence>
<dbReference type="SUPFAM" id="SSF53335">
    <property type="entry name" value="S-adenosyl-L-methionine-dependent methyltransferases"/>
    <property type="match status" value="1"/>
</dbReference>
<dbReference type="InterPro" id="IPR029063">
    <property type="entry name" value="SAM-dependent_MTases_sf"/>
</dbReference>
<accession>M5DPN6</accession>
<dbReference type="STRING" id="187493.CN03_13120"/>
<proteinExistence type="predicted"/>
<dbReference type="HOGENOM" id="CLU_074455_0_0_6"/>
<dbReference type="PANTHER" id="PTHR43648:SF1">
    <property type="entry name" value="ELECTRON TRANSFER FLAVOPROTEIN BETA SUBUNIT LYSINE METHYLTRANSFERASE"/>
    <property type="match status" value="1"/>
</dbReference>
<dbReference type="eggNOG" id="COG3897">
    <property type="taxonomic scope" value="Bacteria"/>
</dbReference>
<keyword evidence="2" id="KW-0808">Transferase</keyword>
<keyword evidence="4" id="KW-1185">Reference proteome</keyword>
<evidence type="ECO:0000313" key="3">
    <source>
        <dbReference type="EMBL" id="CCU71453.1"/>
    </source>
</evidence>
<dbReference type="RefSeq" id="WP_015486190.1">
    <property type="nucleotide sequence ID" value="NC_020888.1"/>
</dbReference>
<dbReference type="GeneID" id="79175950"/>
<dbReference type="AlphaFoldDB" id="M5DPN6"/>
<dbReference type="GO" id="GO:0016279">
    <property type="term" value="F:protein-lysine N-methyltransferase activity"/>
    <property type="evidence" value="ECO:0007669"/>
    <property type="project" value="TreeGrafter"/>
</dbReference>
<sequence length="228" mass="24988">MANEVSEIERRVEQLQQSLELPNASLSRRWLDSELLALWLLNIDADAVSMDAQGIGRFWQNLPYWAFAWAGGRALAQFIVANPNLVAGKRVLDFGCGSGIVGIAAALAGAKTVFVADLDPQALLAAQVNAAVNGVDIQIVDGDWPQVDLLLASDVLYDISSSVDLKALMLDIPHWLLAESRFVAPDFVELRCLQQIVTSTLPAIGDFDERVEVDIYCRRDDPLIPMLN</sequence>
<dbReference type="InterPro" id="IPR050078">
    <property type="entry name" value="Ribosomal_L11_MeTrfase_PrmA"/>
</dbReference>
<evidence type="ECO:0008006" key="5">
    <source>
        <dbReference type="Google" id="ProtNLM"/>
    </source>
</evidence>
<dbReference type="CDD" id="cd02440">
    <property type="entry name" value="AdoMet_MTases"/>
    <property type="match status" value="1"/>
</dbReference>
<dbReference type="Proteomes" id="UP000011866">
    <property type="component" value="Chromosome"/>
</dbReference>
<reference evidence="3 4" key="1">
    <citation type="journal article" date="2013" name="Genome Announc.">
        <title>Genome Sequence of Thalassolituus oleivorans MIL-1 (DSM 14913T).</title>
        <authorList>
            <person name="Golyshin P.N."/>
            <person name="Werner J."/>
            <person name="Chernikova T.N."/>
            <person name="Tran H."/>
            <person name="Ferrer M."/>
            <person name="Yakimov M.M."/>
            <person name="Teeling H."/>
            <person name="Golyshina O.V."/>
        </authorList>
    </citation>
    <scope>NUCLEOTIDE SEQUENCE [LARGE SCALE GENOMIC DNA]</scope>
    <source>
        <strain evidence="3 4">MIL-1</strain>
    </source>
</reference>
<evidence type="ECO:0000256" key="1">
    <source>
        <dbReference type="ARBA" id="ARBA00022603"/>
    </source>
</evidence>
<dbReference type="GO" id="GO:0032259">
    <property type="term" value="P:methylation"/>
    <property type="evidence" value="ECO:0007669"/>
    <property type="project" value="UniProtKB-KW"/>
</dbReference>
<name>M5DPN6_9GAMM</name>
<keyword evidence="1" id="KW-0489">Methyltransferase</keyword>
<dbReference type="EMBL" id="HF680312">
    <property type="protein sequence ID" value="CCU71453.1"/>
    <property type="molecule type" value="Genomic_DNA"/>
</dbReference>
<gene>
    <name evidence="3" type="ORF">TOL_1017</name>
</gene>
<protein>
    <recommendedName>
        <fullName evidence="5">Methyltransferase</fullName>
    </recommendedName>
</protein>
<dbReference type="Pfam" id="PF06325">
    <property type="entry name" value="PrmA"/>
    <property type="match status" value="1"/>
</dbReference>
<dbReference type="Gene3D" id="3.40.50.150">
    <property type="entry name" value="Vaccinia Virus protein VP39"/>
    <property type="match status" value="1"/>
</dbReference>
<dbReference type="PANTHER" id="PTHR43648">
    <property type="entry name" value="ELECTRON TRANSFER FLAVOPROTEIN BETA SUBUNIT LYSINE METHYLTRANSFERASE"/>
    <property type="match status" value="1"/>
</dbReference>
<dbReference type="KEGG" id="tol:TOL_1017"/>
<organism evidence="3 4">
    <name type="scientific">Thalassolituus oleivorans MIL-1</name>
    <dbReference type="NCBI Taxonomy" id="1298593"/>
    <lineage>
        <taxon>Bacteria</taxon>
        <taxon>Pseudomonadati</taxon>
        <taxon>Pseudomonadota</taxon>
        <taxon>Gammaproteobacteria</taxon>
        <taxon>Oceanospirillales</taxon>
        <taxon>Oceanospirillaceae</taxon>
        <taxon>Thalassolituus</taxon>
    </lineage>
</organism>